<gene>
    <name evidence="1" type="ORF">WHX56_13940</name>
</gene>
<evidence type="ECO:0000313" key="1">
    <source>
        <dbReference type="EMBL" id="WXR76547.1"/>
    </source>
</evidence>
<name>A0ABZ2SC44_9BURK</name>
<sequence length="120" mass="12888">MSFHTSIARLREASYGAPATGENPNTCRVRREDLRTALHVIDRLDADLRQAGVITHGALDSPTCPAPKLRAAAARLTKLAQETRAIYGQETHAGGEPTYPAWTDDVLLLAALAQPQGSLT</sequence>
<evidence type="ECO:0000313" key="2">
    <source>
        <dbReference type="Proteomes" id="UP001456224"/>
    </source>
</evidence>
<keyword evidence="2" id="KW-1185">Reference proteome</keyword>
<dbReference type="EMBL" id="CP148753">
    <property type="protein sequence ID" value="WXR76547.1"/>
    <property type="molecule type" value="Genomic_DNA"/>
</dbReference>
<protein>
    <submittedName>
        <fullName evidence="1">Uncharacterized protein</fullName>
    </submittedName>
</protein>
<dbReference type="Proteomes" id="UP001456224">
    <property type="component" value="Chromosome"/>
</dbReference>
<dbReference type="RefSeq" id="WP_338881502.1">
    <property type="nucleotide sequence ID" value="NZ_CP148753.1"/>
</dbReference>
<proteinExistence type="predicted"/>
<accession>A0ABZ2SC44</accession>
<reference evidence="1 2" key="1">
    <citation type="submission" date="2024-03" db="EMBL/GenBank/DDBJ databases">
        <title>Reference genomes for the five species model microbial community.</title>
        <authorList>
            <person name="Padfield D."/>
        </authorList>
    </citation>
    <scope>NUCLEOTIDE SEQUENCE [LARGE SCALE GENOMIC DNA]</scope>
    <source>
        <strain evidence="1 2">AB1</strain>
    </source>
</reference>
<organism evidence="1 2">
    <name type="scientific">Achromobacter veterisilvae</name>
    <dbReference type="NCBI Taxonomy" id="2069367"/>
    <lineage>
        <taxon>Bacteria</taxon>
        <taxon>Pseudomonadati</taxon>
        <taxon>Pseudomonadota</taxon>
        <taxon>Betaproteobacteria</taxon>
        <taxon>Burkholderiales</taxon>
        <taxon>Alcaligenaceae</taxon>
        <taxon>Achromobacter</taxon>
    </lineage>
</organism>